<dbReference type="AlphaFoldDB" id="A0A923HV11"/>
<dbReference type="PANTHER" id="PTHR43948:SF10">
    <property type="entry name" value="MRJ, ISOFORM E"/>
    <property type="match status" value="1"/>
</dbReference>
<comment type="caution">
    <text evidence="4">The sequence shown here is derived from an EMBL/GenBank/DDBJ whole genome shotgun (WGS) entry which is preliminary data.</text>
</comment>
<dbReference type="RefSeq" id="WP_148566101.1">
    <property type="nucleotide sequence ID" value="NZ_RXYA01000003.1"/>
</dbReference>
<dbReference type="CDD" id="cd06257">
    <property type="entry name" value="DnaJ"/>
    <property type="match status" value="1"/>
</dbReference>
<dbReference type="Gene3D" id="1.25.40.10">
    <property type="entry name" value="Tetratricopeptide repeat domain"/>
    <property type="match status" value="1"/>
</dbReference>
<protein>
    <submittedName>
        <fullName evidence="4">DnaJ domain-containing protein</fullName>
    </submittedName>
</protein>
<keyword evidence="1" id="KW-0235">DNA replication</keyword>
<dbReference type="SUPFAM" id="SSF46565">
    <property type="entry name" value="Chaperone J-domain"/>
    <property type="match status" value="1"/>
</dbReference>
<evidence type="ECO:0000256" key="2">
    <source>
        <dbReference type="SAM" id="Phobius"/>
    </source>
</evidence>
<keyword evidence="2" id="KW-1133">Transmembrane helix</keyword>
<evidence type="ECO:0000259" key="3">
    <source>
        <dbReference type="PROSITE" id="PS50076"/>
    </source>
</evidence>
<dbReference type="SUPFAM" id="SSF48452">
    <property type="entry name" value="TPR-like"/>
    <property type="match status" value="1"/>
</dbReference>
<keyword evidence="5" id="KW-1185">Reference proteome</keyword>
<dbReference type="PANTHER" id="PTHR43948">
    <property type="entry name" value="DNAJ HOMOLOG SUBFAMILY B"/>
    <property type="match status" value="1"/>
</dbReference>
<dbReference type="PRINTS" id="PR00625">
    <property type="entry name" value="JDOMAIN"/>
</dbReference>
<name>A0A923HV11_9FIRM</name>
<dbReference type="InterPro" id="IPR011990">
    <property type="entry name" value="TPR-like_helical_dom_sf"/>
</dbReference>
<dbReference type="GO" id="GO:0006260">
    <property type="term" value="P:DNA replication"/>
    <property type="evidence" value="ECO:0007669"/>
    <property type="project" value="UniProtKB-KW"/>
</dbReference>
<sequence>MNLDPYNVLGVAHDASDEDVTKAYKKLAKKYHPDLNPGNQEAAKKMSEVNAAYDDIKSGKANGYGNVYGMNGNQGGTTSQGRTTYDPFGGFGGNQNTGRQADPFEGFDPFEWIFGSYSDQNQNSRSSGFDQARNYINMGYYQDALNVLNNISERNAKWYYYSAVATNEIGDQVTALNYARTAVQMEPGNTEYQSVMNKIEKGGHFYERQKSTFSPLGTIIKVFVGFYVIQFLFSFLHLMF</sequence>
<evidence type="ECO:0000256" key="1">
    <source>
        <dbReference type="ARBA" id="ARBA00022705"/>
    </source>
</evidence>
<dbReference type="EMBL" id="WJBD01000012">
    <property type="protein sequence ID" value="MBC3888811.1"/>
    <property type="molecule type" value="Genomic_DNA"/>
</dbReference>
<dbReference type="InterPro" id="IPR036869">
    <property type="entry name" value="J_dom_sf"/>
</dbReference>
<keyword evidence="2" id="KW-0812">Transmembrane</keyword>
<gene>
    <name evidence="4" type="ORF">GH810_10855</name>
</gene>
<proteinExistence type="predicted"/>
<evidence type="ECO:0000313" key="5">
    <source>
        <dbReference type="Proteomes" id="UP000616595"/>
    </source>
</evidence>
<dbReference type="PROSITE" id="PS50076">
    <property type="entry name" value="DNAJ_2"/>
    <property type="match status" value="1"/>
</dbReference>
<dbReference type="Pfam" id="PF00226">
    <property type="entry name" value="DnaJ"/>
    <property type="match status" value="1"/>
</dbReference>
<dbReference type="Proteomes" id="UP000616595">
    <property type="component" value="Unassembled WGS sequence"/>
</dbReference>
<dbReference type="SMART" id="SM00271">
    <property type="entry name" value="DnaJ"/>
    <property type="match status" value="1"/>
</dbReference>
<dbReference type="Gene3D" id="1.10.287.110">
    <property type="entry name" value="DnaJ domain"/>
    <property type="match status" value="1"/>
</dbReference>
<feature type="domain" description="J" evidence="3">
    <location>
        <begin position="4"/>
        <end position="89"/>
    </location>
</feature>
<dbReference type="OrthoDB" id="9779889at2"/>
<organism evidence="4 5">
    <name type="scientific">Acetobacterium paludosum</name>
    <dbReference type="NCBI Taxonomy" id="52693"/>
    <lineage>
        <taxon>Bacteria</taxon>
        <taxon>Bacillati</taxon>
        <taxon>Bacillota</taxon>
        <taxon>Clostridia</taxon>
        <taxon>Eubacteriales</taxon>
        <taxon>Eubacteriaceae</taxon>
        <taxon>Acetobacterium</taxon>
    </lineage>
</organism>
<reference evidence="4" key="2">
    <citation type="submission" date="2020-10" db="EMBL/GenBank/DDBJ databases">
        <title>Comparative genomics of the Acetobacterium genus.</title>
        <authorList>
            <person name="Marshall C."/>
            <person name="May H."/>
            <person name="Norman S."/>
        </authorList>
    </citation>
    <scope>NUCLEOTIDE SEQUENCE</scope>
    <source>
        <strain evidence="4">DER-2019</strain>
    </source>
</reference>
<reference evidence="4" key="1">
    <citation type="submission" date="2019-10" db="EMBL/GenBank/DDBJ databases">
        <authorList>
            <person name="Ross D.E."/>
            <person name="Gulliver D."/>
        </authorList>
    </citation>
    <scope>NUCLEOTIDE SEQUENCE</scope>
    <source>
        <strain evidence="4">DER-2019</strain>
    </source>
</reference>
<feature type="transmembrane region" description="Helical" evidence="2">
    <location>
        <begin position="218"/>
        <end position="239"/>
    </location>
</feature>
<accession>A0A923HV11</accession>
<evidence type="ECO:0000313" key="4">
    <source>
        <dbReference type="EMBL" id="MBC3888811.1"/>
    </source>
</evidence>
<dbReference type="InterPro" id="IPR001623">
    <property type="entry name" value="DnaJ_domain"/>
</dbReference>
<keyword evidence="2" id="KW-0472">Membrane</keyword>